<evidence type="ECO:0000256" key="10">
    <source>
        <dbReference type="ARBA" id="ARBA00030894"/>
    </source>
</evidence>
<dbReference type="PANTHER" id="PTHR46509:SF1">
    <property type="entry name" value="PHOSPHOADENOSINE PHOSPHOSULFATE REDUCTASE"/>
    <property type="match status" value="1"/>
</dbReference>
<keyword evidence="3 12" id="KW-0560">Oxidoreductase</keyword>
<dbReference type="PIRSF" id="PIRSF000857">
    <property type="entry name" value="PAPS_reductase"/>
    <property type="match status" value="1"/>
</dbReference>
<evidence type="ECO:0000256" key="8">
    <source>
        <dbReference type="ARBA" id="ARBA00024386"/>
    </source>
</evidence>
<proteinExistence type="inferred from homology"/>
<dbReference type="Proteomes" id="UP001595279">
    <property type="component" value="Unassembled WGS sequence"/>
</dbReference>
<evidence type="ECO:0000256" key="9">
    <source>
        <dbReference type="ARBA" id="ARBA00029514"/>
    </source>
</evidence>
<dbReference type="NCBIfam" id="TIGR02055">
    <property type="entry name" value="APS_reductase"/>
    <property type="match status" value="1"/>
</dbReference>
<evidence type="ECO:0000256" key="3">
    <source>
        <dbReference type="ARBA" id="ARBA00023002"/>
    </source>
</evidence>
<evidence type="ECO:0000256" key="6">
    <source>
        <dbReference type="ARBA" id="ARBA00024298"/>
    </source>
</evidence>
<name>A0ABV7CYE7_9BACI</name>
<accession>A0ABV7CYE7</accession>
<reference evidence="15" key="1">
    <citation type="journal article" date="2019" name="Int. J. Syst. Evol. Microbiol.">
        <title>The Global Catalogue of Microorganisms (GCM) 10K type strain sequencing project: providing services to taxonomists for standard genome sequencing and annotation.</title>
        <authorList>
            <consortium name="The Broad Institute Genomics Platform"/>
            <consortium name="The Broad Institute Genome Sequencing Center for Infectious Disease"/>
            <person name="Wu L."/>
            <person name="Ma J."/>
        </authorList>
    </citation>
    <scope>NUCLEOTIDE SEQUENCE [LARGE SCALE GENOMIC DNA]</scope>
    <source>
        <strain evidence="15">KCTC 13128</strain>
    </source>
</reference>
<dbReference type="Pfam" id="PF01507">
    <property type="entry name" value="PAPS_reduct"/>
    <property type="match status" value="1"/>
</dbReference>
<dbReference type="CDD" id="cd23945">
    <property type="entry name" value="PAPS_reductase"/>
    <property type="match status" value="1"/>
</dbReference>
<dbReference type="EC" id="1.8.4.10" evidence="8 12"/>
<feature type="binding site" evidence="12">
    <location>
        <position position="125"/>
    </location>
    <ligand>
        <name>[4Fe-4S] cluster</name>
        <dbReference type="ChEBI" id="CHEBI:49883"/>
    </ligand>
</feature>
<dbReference type="NCBIfam" id="TIGR00434">
    <property type="entry name" value="cysH"/>
    <property type="match status" value="1"/>
</dbReference>
<evidence type="ECO:0000256" key="11">
    <source>
        <dbReference type="ARBA" id="ARBA00032041"/>
    </source>
</evidence>
<sequence>MNNEVITYDEFTGDPFKNWVSQDETKGASTILKWAYDSYGDGVTYACSFGAEGMVLIDLISKVKKDAQIVFLDTDLHFQETYELIEEVKAKYPELRIHIKKPELTLEEQAEEHGSALWKRQPDQCCFIRKIKPLEDALSGVPAWISGLRREQSPSRSKTDYVNRDERFKSIKVCPLIHWTWDDVWDYIRTNDLPYNELHDNGYPSIGCIPCTSRVSDSGDSREGRWAGFNKTECGLHTNG</sequence>
<dbReference type="PANTHER" id="PTHR46509">
    <property type="entry name" value="PHOSPHOADENOSINE PHOSPHOSULFATE REDUCTASE"/>
    <property type="match status" value="1"/>
</dbReference>
<keyword evidence="12" id="KW-0479">Metal-binding</keyword>
<organism evidence="14 15">
    <name type="scientific">Virgibacillus xinjiangensis</name>
    <dbReference type="NCBI Taxonomy" id="393090"/>
    <lineage>
        <taxon>Bacteria</taxon>
        <taxon>Bacillati</taxon>
        <taxon>Bacillota</taxon>
        <taxon>Bacilli</taxon>
        <taxon>Bacillales</taxon>
        <taxon>Bacillaceae</taxon>
        <taxon>Virgibacillus</taxon>
    </lineage>
</organism>
<keyword evidence="2 12" id="KW-0963">Cytoplasm</keyword>
<dbReference type="EMBL" id="JBHRSA010000051">
    <property type="protein sequence ID" value="MFC3041435.1"/>
    <property type="molecule type" value="Genomic_DNA"/>
</dbReference>
<evidence type="ECO:0000313" key="15">
    <source>
        <dbReference type="Proteomes" id="UP001595279"/>
    </source>
</evidence>
<comment type="caution">
    <text evidence="14">The sequence shown here is derived from an EMBL/GenBank/DDBJ whole genome shotgun (WGS) entry which is preliminary data.</text>
</comment>
<dbReference type="InterPro" id="IPR011798">
    <property type="entry name" value="APS_reductase"/>
</dbReference>
<comment type="pathway">
    <text evidence="7 12">Sulfur metabolism; hydrogen sulfide biosynthesis; sulfite from sulfate.</text>
</comment>
<evidence type="ECO:0000256" key="5">
    <source>
        <dbReference type="ARBA" id="ARBA00023014"/>
    </source>
</evidence>
<keyword evidence="15" id="KW-1185">Reference proteome</keyword>
<evidence type="ECO:0000313" key="14">
    <source>
        <dbReference type="EMBL" id="MFC3041435.1"/>
    </source>
</evidence>
<dbReference type="InterPro" id="IPR002500">
    <property type="entry name" value="PAPS_reduct_dom"/>
</dbReference>
<evidence type="ECO:0000256" key="4">
    <source>
        <dbReference type="ARBA" id="ARBA00023004"/>
    </source>
</evidence>
<comment type="subcellular location">
    <subcellularLocation>
        <location evidence="12">Cytoplasm</location>
    </subcellularLocation>
</comment>
<dbReference type="HAMAP" id="MF_00063">
    <property type="entry name" value="CysH"/>
    <property type="match status" value="1"/>
</dbReference>
<feature type="binding site" evidence="12">
    <location>
        <position position="208"/>
    </location>
    <ligand>
        <name>[4Fe-4S] cluster</name>
        <dbReference type="ChEBI" id="CHEBI:49883"/>
    </ligand>
</feature>
<feature type="binding site" evidence="12">
    <location>
        <position position="211"/>
    </location>
    <ligand>
        <name>[4Fe-4S] cluster</name>
        <dbReference type="ChEBI" id="CHEBI:49883"/>
    </ligand>
</feature>
<evidence type="ECO:0000256" key="2">
    <source>
        <dbReference type="ARBA" id="ARBA00022490"/>
    </source>
</evidence>
<dbReference type="RefSeq" id="WP_390274011.1">
    <property type="nucleotide sequence ID" value="NZ_JBHRSA010000051.1"/>
</dbReference>
<evidence type="ECO:0000259" key="13">
    <source>
        <dbReference type="Pfam" id="PF01507"/>
    </source>
</evidence>
<dbReference type="GO" id="GO:0004604">
    <property type="term" value="F:phosphoadenylyl-sulfate reductase (thioredoxin) activity"/>
    <property type="evidence" value="ECO:0007669"/>
    <property type="project" value="UniProtKB-EC"/>
</dbReference>
<dbReference type="Gene3D" id="3.40.50.620">
    <property type="entry name" value="HUPs"/>
    <property type="match status" value="1"/>
</dbReference>
<comment type="catalytic activity">
    <reaction evidence="12">
        <text>[thioredoxin]-disulfide + sulfite + AMP + 2 H(+) = adenosine 5'-phosphosulfate + [thioredoxin]-dithiol</text>
        <dbReference type="Rhea" id="RHEA:21976"/>
        <dbReference type="Rhea" id="RHEA-COMP:10698"/>
        <dbReference type="Rhea" id="RHEA-COMP:10700"/>
        <dbReference type="ChEBI" id="CHEBI:15378"/>
        <dbReference type="ChEBI" id="CHEBI:17359"/>
        <dbReference type="ChEBI" id="CHEBI:29950"/>
        <dbReference type="ChEBI" id="CHEBI:50058"/>
        <dbReference type="ChEBI" id="CHEBI:58243"/>
        <dbReference type="ChEBI" id="CHEBI:456215"/>
        <dbReference type="EC" id="1.8.4.10"/>
    </reaction>
</comment>
<dbReference type="InterPro" id="IPR014729">
    <property type="entry name" value="Rossmann-like_a/b/a_fold"/>
</dbReference>
<dbReference type="InterPro" id="IPR004511">
    <property type="entry name" value="PAPS/APS_Rdtase"/>
</dbReference>
<gene>
    <name evidence="12" type="primary">cysH</name>
    <name evidence="14" type="ORF">ACFOGI_14395</name>
</gene>
<keyword evidence="5 12" id="KW-0411">Iron-sulfur</keyword>
<dbReference type="NCBIfam" id="NF002537">
    <property type="entry name" value="PRK02090.1"/>
    <property type="match status" value="1"/>
</dbReference>
<feature type="binding site" evidence="12">
    <location>
        <position position="126"/>
    </location>
    <ligand>
        <name>[4Fe-4S] cluster</name>
        <dbReference type="ChEBI" id="CHEBI:49883"/>
    </ligand>
</feature>
<evidence type="ECO:0000256" key="1">
    <source>
        <dbReference type="ARBA" id="ARBA00009732"/>
    </source>
</evidence>
<dbReference type="SUPFAM" id="SSF52402">
    <property type="entry name" value="Adenine nucleotide alpha hydrolases-like"/>
    <property type="match status" value="1"/>
</dbReference>
<evidence type="ECO:0000256" key="7">
    <source>
        <dbReference type="ARBA" id="ARBA00024327"/>
    </source>
</evidence>
<feature type="active site" description="Nucleophile; cysteine thiosulfonate intermediate" evidence="12">
    <location>
        <position position="234"/>
    </location>
</feature>
<protein>
    <recommendedName>
        <fullName evidence="9 12">Adenosine 5'-phosphosulfate reductase</fullName>
        <shortName evidence="12">APS reductase</shortName>
        <ecNumber evidence="8 12">1.8.4.10</ecNumber>
    </recommendedName>
    <alternativeName>
        <fullName evidence="11 12">5'-adenylylsulfate reductase</fullName>
    </alternativeName>
    <alternativeName>
        <fullName evidence="10 12">Thioredoxin-dependent 5'-adenylylsulfate reductase</fullName>
    </alternativeName>
</protein>
<comment type="function">
    <text evidence="6 12">Catalyzes the formation of sulfite from adenosine 5'-phosphosulfate (APS) using thioredoxin as an electron donor.</text>
</comment>
<evidence type="ECO:0000256" key="12">
    <source>
        <dbReference type="HAMAP-Rule" id="MF_00063"/>
    </source>
</evidence>
<comment type="cofactor">
    <cofactor evidence="12">
        <name>[4Fe-4S] cluster</name>
        <dbReference type="ChEBI" id="CHEBI:49883"/>
    </cofactor>
    <text evidence="12">Binds 1 [4Fe-4S] cluster per subunit.</text>
</comment>
<comment type="similarity">
    <text evidence="1 12">Belongs to the PAPS reductase family. CysH subfamily.</text>
</comment>
<keyword evidence="4 12" id="KW-0408">Iron</keyword>
<feature type="domain" description="Phosphoadenosine phosphosulphate reductase" evidence="13">
    <location>
        <begin position="44"/>
        <end position="213"/>
    </location>
</feature>